<protein>
    <submittedName>
        <fullName evidence="1">Uncharacterized protein</fullName>
    </submittedName>
</protein>
<sequence>MSTELILPLSNPRYTRRAYLLRELFCSFFAFSVAPIV</sequence>
<dbReference type="AlphaFoldDB" id="A0A6J4NCC5"/>
<dbReference type="EMBL" id="CADCTR010003071">
    <property type="protein sequence ID" value="CAA9380830.1"/>
    <property type="molecule type" value="Genomic_DNA"/>
</dbReference>
<proteinExistence type="predicted"/>
<organism evidence="1">
    <name type="scientific">uncultured Chloroflexia bacterium</name>
    <dbReference type="NCBI Taxonomy" id="1672391"/>
    <lineage>
        <taxon>Bacteria</taxon>
        <taxon>Bacillati</taxon>
        <taxon>Chloroflexota</taxon>
        <taxon>Chloroflexia</taxon>
        <taxon>environmental samples</taxon>
    </lineage>
</organism>
<accession>A0A6J4NCC5</accession>
<name>A0A6J4NCC5_9CHLR</name>
<evidence type="ECO:0000313" key="1">
    <source>
        <dbReference type="EMBL" id="CAA9380830.1"/>
    </source>
</evidence>
<gene>
    <name evidence="1" type="ORF">AVDCRST_MAG93-9161</name>
</gene>
<reference evidence="1" key="1">
    <citation type="submission" date="2020-02" db="EMBL/GenBank/DDBJ databases">
        <authorList>
            <person name="Meier V. D."/>
        </authorList>
    </citation>
    <scope>NUCLEOTIDE SEQUENCE</scope>
    <source>
        <strain evidence="1">AVDCRST_MAG93</strain>
    </source>
</reference>